<dbReference type="HOGENOM" id="CLU_1320732_0_0_1"/>
<reference evidence="2 3" key="1">
    <citation type="journal article" date="2004" name="Nature">
        <title>Genome evolution in yeasts.</title>
        <authorList>
            <consortium name="Genolevures"/>
            <person name="Dujon B."/>
            <person name="Sherman D."/>
            <person name="Fischer G."/>
            <person name="Durrens P."/>
            <person name="Casaregola S."/>
            <person name="Lafontaine I."/>
            <person name="de Montigny J."/>
            <person name="Marck C."/>
            <person name="Neuveglise C."/>
            <person name="Talla E."/>
            <person name="Goffard N."/>
            <person name="Frangeul L."/>
            <person name="Aigle M."/>
            <person name="Anthouard V."/>
            <person name="Babour A."/>
            <person name="Barbe V."/>
            <person name="Barnay S."/>
            <person name="Blanchin S."/>
            <person name="Beckerich J.M."/>
            <person name="Beyne E."/>
            <person name="Bleykasten C."/>
            <person name="Boisrame A."/>
            <person name="Boyer J."/>
            <person name="Cattolico L."/>
            <person name="Confanioleri F."/>
            <person name="de Daruvar A."/>
            <person name="Despons L."/>
            <person name="Fabre E."/>
            <person name="Fairhead C."/>
            <person name="Ferry-Dumazet H."/>
            <person name="Groppi A."/>
            <person name="Hantraye F."/>
            <person name="Hennequin C."/>
            <person name="Jauniaux N."/>
            <person name="Joyet P."/>
            <person name="Kachouri R."/>
            <person name="Kerrest A."/>
            <person name="Koszul R."/>
            <person name="Lemaire M."/>
            <person name="Lesur I."/>
            <person name="Ma L."/>
            <person name="Muller H."/>
            <person name="Nicaud J.M."/>
            <person name="Nikolski M."/>
            <person name="Oztas S."/>
            <person name="Ozier-Kalogeropoulos O."/>
            <person name="Pellenz S."/>
            <person name="Potier S."/>
            <person name="Richard G.F."/>
            <person name="Straub M.L."/>
            <person name="Suleau A."/>
            <person name="Swennene D."/>
            <person name="Tekaia F."/>
            <person name="Wesolowski-Louvel M."/>
            <person name="Westhof E."/>
            <person name="Wirth B."/>
            <person name="Zeniou-Meyer M."/>
            <person name="Zivanovic I."/>
            <person name="Bolotin-Fukuhara M."/>
            <person name="Thierry A."/>
            <person name="Bouchier C."/>
            <person name="Caudron B."/>
            <person name="Scarpelli C."/>
            <person name="Gaillardin C."/>
            <person name="Weissenbach J."/>
            <person name="Wincker P."/>
            <person name="Souciet J.L."/>
        </authorList>
    </citation>
    <scope>NUCLEOTIDE SEQUENCE [LARGE SCALE GENOMIC DNA]</scope>
    <source>
        <strain evidence="3">ATCC 2001 / BCRC 20586 / JCM 3761 / NBRC 0622 / NRRL Y-65 / CBS 138</strain>
    </source>
</reference>
<gene>
    <name evidence="1 2" type="ordered locus">CAGL0D05456g</name>
</gene>
<dbReference type="Proteomes" id="UP000002428">
    <property type="component" value="Chromosome D"/>
</dbReference>
<accession>Q6FVU8</accession>
<sequence>MEKELKNGTFEPSLKHSCAKKRASRIFFSVRENVFAAQYREKLEITDFTFQAETGSQDLCFEKPKKCPGDVTTASHRRHSDVYRHSDITVTSPGHFRHDPVSNKPVRAPIFPPYQLPGRKAERADGHFVFFSFLDPRWIRNSGHYSRTFFPNVLFVYFYFPHDYAFEPHTMDGVILPPPLPRRMREKERRETLQTITEQIPSIYQIFF</sequence>
<dbReference type="CGD" id="CAL0128499">
    <property type="gene designation" value="CAGL0D05456g"/>
</dbReference>
<evidence type="ECO:0000313" key="2">
    <source>
        <dbReference type="EMBL" id="CAG58557.1"/>
    </source>
</evidence>
<proteinExistence type="predicted"/>
<dbReference type="EMBL" id="CR380950">
    <property type="protein sequence ID" value="CAG58557.1"/>
    <property type="molecule type" value="Genomic_DNA"/>
</dbReference>
<organism evidence="2 3">
    <name type="scientific">Candida glabrata (strain ATCC 2001 / BCRC 20586 / JCM 3761 / NBRC 0622 / NRRL Y-65 / CBS 138)</name>
    <name type="common">Yeast</name>
    <name type="synonym">Nakaseomyces glabratus</name>
    <dbReference type="NCBI Taxonomy" id="284593"/>
    <lineage>
        <taxon>Eukaryota</taxon>
        <taxon>Fungi</taxon>
        <taxon>Dikarya</taxon>
        <taxon>Ascomycota</taxon>
        <taxon>Saccharomycotina</taxon>
        <taxon>Saccharomycetes</taxon>
        <taxon>Saccharomycetales</taxon>
        <taxon>Saccharomycetaceae</taxon>
        <taxon>Nakaseomyces</taxon>
    </lineage>
</organism>
<dbReference type="RefSeq" id="XP_445646.1">
    <property type="nucleotide sequence ID" value="XM_445646.1"/>
</dbReference>
<dbReference type="VEuPathDB" id="FungiDB:CAGL0D05456g"/>
<name>Q6FVU8_CANGA</name>
<evidence type="ECO:0000313" key="1">
    <source>
        <dbReference type="CGD" id="CAL0128499"/>
    </source>
</evidence>
<evidence type="ECO:0000313" key="3">
    <source>
        <dbReference type="Proteomes" id="UP000002428"/>
    </source>
</evidence>
<dbReference type="InParanoid" id="Q6FVU8"/>
<keyword evidence="3" id="KW-1185">Reference proteome</keyword>
<protein>
    <submittedName>
        <fullName evidence="2">Uncharacterized protein</fullName>
    </submittedName>
</protein>
<dbReference type="KEGG" id="cgr:2887102"/>
<dbReference type="AlphaFoldDB" id="Q6FVU8"/>